<reference evidence="2" key="1">
    <citation type="submission" date="2023-07" db="EMBL/GenBank/DDBJ databases">
        <title>30 novel species of actinomycetes from the DSMZ collection.</title>
        <authorList>
            <person name="Nouioui I."/>
        </authorList>
    </citation>
    <scope>NUCLEOTIDE SEQUENCE [LARGE SCALE GENOMIC DNA]</scope>
    <source>
        <strain evidence="2">DSM 44918</strain>
    </source>
</reference>
<dbReference type="Gene3D" id="3.50.30.50">
    <property type="entry name" value="Putative cyclase"/>
    <property type="match status" value="1"/>
</dbReference>
<dbReference type="RefSeq" id="WP_311599495.1">
    <property type="nucleotide sequence ID" value="NZ_JAVREM010000019.1"/>
</dbReference>
<dbReference type="Proteomes" id="UP001183420">
    <property type="component" value="Unassembled WGS sequence"/>
</dbReference>
<keyword evidence="1" id="KW-0378">Hydrolase</keyword>
<keyword evidence="2" id="KW-1185">Reference proteome</keyword>
<dbReference type="GO" id="GO:0016787">
    <property type="term" value="F:hydrolase activity"/>
    <property type="evidence" value="ECO:0007669"/>
    <property type="project" value="UniProtKB-KW"/>
</dbReference>
<dbReference type="Pfam" id="PF04199">
    <property type="entry name" value="Cyclase"/>
    <property type="match status" value="1"/>
</dbReference>
<gene>
    <name evidence="1" type="ORF">RNC47_16395</name>
</gene>
<dbReference type="InterPro" id="IPR037175">
    <property type="entry name" value="KFase_sf"/>
</dbReference>
<dbReference type="PANTHER" id="PTHR31118">
    <property type="entry name" value="CYCLASE-LIKE PROTEIN 2"/>
    <property type="match status" value="1"/>
</dbReference>
<comment type="caution">
    <text evidence="1">The sequence shown here is derived from an EMBL/GenBank/DDBJ whole genome shotgun (WGS) entry which is preliminary data.</text>
</comment>
<organism evidence="1 2">
    <name type="scientific">Streptomyces millisiae</name>
    <dbReference type="NCBI Taxonomy" id="3075542"/>
    <lineage>
        <taxon>Bacteria</taxon>
        <taxon>Bacillati</taxon>
        <taxon>Actinomycetota</taxon>
        <taxon>Actinomycetes</taxon>
        <taxon>Kitasatosporales</taxon>
        <taxon>Streptomycetaceae</taxon>
        <taxon>Streptomyces</taxon>
    </lineage>
</organism>
<accession>A0ABU2LQR1</accession>
<proteinExistence type="predicted"/>
<evidence type="ECO:0000313" key="2">
    <source>
        <dbReference type="Proteomes" id="UP001183420"/>
    </source>
</evidence>
<dbReference type="SUPFAM" id="SSF102198">
    <property type="entry name" value="Putative cyclase"/>
    <property type="match status" value="1"/>
</dbReference>
<dbReference type="InterPro" id="IPR007325">
    <property type="entry name" value="KFase/CYL"/>
</dbReference>
<protein>
    <submittedName>
        <fullName evidence="1">Cyclase family protein</fullName>
        <ecNumber evidence="1">3.5.-.-</ecNumber>
    </submittedName>
</protein>
<dbReference type="EC" id="3.5.-.-" evidence="1"/>
<dbReference type="EMBL" id="JAVREM010000019">
    <property type="protein sequence ID" value="MDT0319919.1"/>
    <property type="molecule type" value="Genomic_DNA"/>
</dbReference>
<evidence type="ECO:0000313" key="1">
    <source>
        <dbReference type="EMBL" id="MDT0319919.1"/>
    </source>
</evidence>
<sequence length="329" mass="34561">MCSPALMRQVHMPAHVTPPHVHGAVVAERAHPEPPEEHEEHGPEEGGAELVAAAPGRRVGRRALFRMSAIGGAGIAATTALGGVASAATATGRGAGPSGRSPRVVDLTHELGEDFPVVYKLVEQPEIEQIKFLDVDGFNANQLTVNEHSGTHIDVPGHFSPGAPTLEQLSAELLVVPLVVIRIADRASRDHDARLTVNDIRKWESRYGRLPARSFVAVDSGWWRRVDTPGAFLNEDSSGVFHFPGISPEAAAFLVQERNVVGAGTDTSSLDGGAAAVPLTHQTLLPAGKYGIENLAALDSAPDNGATLIVGAPKHRGGFGGQIRALALV</sequence>
<name>A0ABU2LQR1_9ACTN</name>
<dbReference type="PANTHER" id="PTHR31118:SF12">
    <property type="entry name" value="CYCLASE-LIKE PROTEIN 2"/>
    <property type="match status" value="1"/>
</dbReference>